<gene>
    <name evidence="2" type="ORF">AG1IA_08260</name>
</gene>
<feature type="compositionally biased region" description="Polar residues" evidence="1">
    <location>
        <begin position="30"/>
        <end position="45"/>
    </location>
</feature>
<name>L8WLK5_THACA</name>
<dbReference type="AlphaFoldDB" id="L8WLK5"/>
<accession>L8WLK5</accession>
<keyword evidence="3" id="KW-1185">Reference proteome</keyword>
<evidence type="ECO:0000256" key="1">
    <source>
        <dbReference type="SAM" id="MobiDB-lite"/>
    </source>
</evidence>
<feature type="region of interest" description="Disordered" evidence="1">
    <location>
        <begin position="24"/>
        <end position="130"/>
    </location>
</feature>
<organism evidence="2 3">
    <name type="scientific">Thanatephorus cucumeris (strain AG1-IA)</name>
    <name type="common">Rice sheath blight fungus</name>
    <name type="synonym">Rhizoctonia solani</name>
    <dbReference type="NCBI Taxonomy" id="983506"/>
    <lineage>
        <taxon>Eukaryota</taxon>
        <taxon>Fungi</taxon>
        <taxon>Dikarya</taxon>
        <taxon>Basidiomycota</taxon>
        <taxon>Agaricomycotina</taxon>
        <taxon>Agaricomycetes</taxon>
        <taxon>Cantharellales</taxon>
        <taxon>Ceratobasidiaceae</taxon>
        <taxon>Rhizoctonia</taxon>
        <taxon>Rhizoctonia solani AG-1</taxon>
    </lineage>
</organism>
<proteinExistence type="predicted"/>
<evidence type="ECO:0000313" key="2">
    <source>
        <dbReference type="EMBL" id="ELU37708.1"/>
    </source>
</evidence>
<feature type="compositionally biased region" description="Pro residues" evidence="1">
    <location>
        <begin position="68"/>
        <end position="80"/>
    </location>
</feature>
<dbReference type="Proteomes" id="UP000011668">
    <property type="component" value="Unassembled WGS sequence"/>
</dbReference>
<dbReference type="EMBL" id="AFRT01002490">
    <property type="protein sequence ID" value="ELU37708.1"/>
    <property type="molecule type" value="Genomic_DNA"/>
</dbReference>
<comment type="caution">
    <text evidence="2">The sequence shown here is derived from an EMBL/GenBank/DDBJ whole genome shotgun (WGS) entry which is preliminary data.</text>
</comment>
<dbReference type="HOGENOM" id="CLU_138105_0_0_1"/>
<sequence length="163" mass="17523">MQTSGDRQSRKEYIIPFSITGEAVPPRPSWCSSTPVGVRTTTTPHSAMPDYTFPPAPSSDHLELRRPPSSPGQIPEPAPPIAHGSAYMDILNIQQARRSPPRPGSVSPPNRKGIRLPWSKDPRPQDGIASGLATTIGFGAAAAPGDVVENFKPVNDINWSPKK</sequence>
<protein>
    <submittedName>
        <fullName evidence="2">Uncharacterized protein</fullName>
    </submittedName>
</protein>
<evidence type="ECO:0000313" key="3">
    <source>
        <dbReference type="Proteomes" id="UP000011668"/>
    </source>
</evidence>
<reference evidence="2 3" key="1">
    <citation type="journal article" date="2013" name="Nat. Commun.">
        <title>The evolution and pathogenic mechanisms of the rice sheath blight pathogen.</title>
        <authorList>
            <person name="Zheng A."/>
            <person name="Lin R."/>
            <person name="Xu L."/>
            <person name="Qin P."/>
            <person name="Tang C."/>
            <person name="Ai P."/>
            <person name="Zhang D."/>
            <person name="Liu Y."/>
            <person name="Sun Z."/>
            <person name="Feng H."/>
            <person name="Wang Y."/>
            <person name="Chen Y."/>
            <person name="Liang X."/>
            <person name="Fu R."/>
            <person name="Li Q."/>
            <person name="Zhang J."/>
            <person name="Yu X."/>
            <person name="Xie Z."/>
            <person name="Ding L."/>
            <person name="Guan P."/>
            <person name="Tang J."/>
            <person name="Liang Y."/>
            <person name="Wang S."/>
            <person name="Deng Q."/>
            <person name="Li S."/>
            <person name="Zhu J."/>
            <person name="Wang L."/>
            <person name="Liu H."/>
            <person name="Li P."/>
        </authorList>
    </citation>
    <scope>NUCLEOTIDE SEQUENCE [LARGE SCALE GENOMIC DNA]</scope>
    <source>
        <strain evidence="3">AG-1 IA</strain>
    </source>
</reference>
<dbReference type="OrthoDB" id="3199386at2759"/>